<dbReference type="CDD" id="cd03181">
    <property type="entry name" value="GST_C_EF1Bgamma_like"/>
    <property type="match status" value="1"/>
</dbReference>
<feature type="domain" description="GST N-terminal" evidence="7">
    <location>
        <begin position="2"/>
        <end position="82"/>
    </location>
</feature>
<dbReference type="Pfam" id="PF00043">
    <property type="entry name" value="GST_C"/>
    <property type="match status" value="1"/>
</dbReference>
<dbReference type="Pfam" id="PF00647">
    <property type="entry name" value="EF1G"/>
    <property type="match status" value="1"/>
</dbReference>
<reference evidence="9 10" key="1">
    <citation type="submission" date="2022-12" db="EMBL/GenBank/DDBJ databases">
        <title>Genomic features and morphological characterization of a novel Knufia sp. strain isolated from spacecraft assembly facility.</title>
        <authorList>
            <person name="Teixeira M."/>
            <person name="Chander A.M."/>
            <person name="Stajich J.E."/>
            <person name="Venkateswaran K."/>
        </authorList>
    </citation>
    <scope>NUCLEOTIDE SEQUENCE [LARGE SCALE GENOMIC DNA]</scope>
    <source>
        <strain evidence="9 10">FJI-L2-BK-P2</strain>
    </source>
</reference>
<dbReference type="Gene3D" id="1.20.1050.10">
    <property type="match status" value="1"/>
</dbReference>
<feature type="domain" description="GST C-terminal" evidence="8">
    <location>
        <begin position="87"/>
        <end position="226"/>
    </location>
</feature>
<evidence type="ECO:0000259" key="8">
    <source>
        <dbReference type="PROSITE" id="PS50405"/>
    </source>
</evidence>
<evidence type="ECO:0000256" key="3">
    <source>
        <dbReference type="ARBA" id="ARBA00022917"/>
    </source>
</evidence>
<dbReference type="AlphaFoldDB" id="A0AAN8I4Z9"/>
<dbReference type="InterPro" id="IPR010987">
    <property type="entry name" value="Glutathione-S-Trfase_C-like"/>
</dbReference>
<evidence type="ECO:0000313" key="9">
    <source>
        <dbReference type="EMBL" id="KAK5950585.1"/>
    </source>
</evidence>
<evidence type="ECO:0000259" key="6">
    <source>
        <dbReference type="PROSITE" id="PS50040"/>
    </source>
</evidence>
<dbReference type="SFLD" id="SFLDG00358">
    <property type="entry name" value="Main_(cytGST)"/>
    <property type="match status" value="1"/>
</dbReference>
<dbReference type="FunFam" id="3.40.30.10:FF:000142">
    <property type="entry name" value="Elongation factor 1 gamma"/>
    <property type="match status" value="1"/>
</dbReference>
<dbReference type="InterPro" id="IPR036249">
    <property type="entry name" value="Thioredoxin-like_sf"/>
</dbReference>
<dbReference type="SUPFAM" id="SSF89942">
    <property type="entry name" value="eEF1-gamma domain"/>
    <property type="match status" value="1"/>
</dbReference>
<keyword evidence="3 4" id="KW-0648">Protein biosynthesis</keyword>
<feature type="compositionally biased region" description="Basic and acidic residues" evidence="5">
    <location>
        <begin position="218"/>
        <end position="239"/>
    </location>
</feature>
<evidence type="ECO:0000256" key="5">
    <source>
        <dbReference type="SAM" id="MobiDB-lite"/>
    </source>
</evidence>
<dbReference type="InterPro" id="IPR036433">
    <property type="entry name" value="EF1B_G_C_sf"/>
</dbReference>
<evidence type="ECO:0000256" key="2">
    <source>
        <dbReference type="ARBA" id="ARBA00022768"/>
    </source>
</evidence>
<name>A0AAN8I4Z9_9EURO</name>
<dbReference type="GO" id="GO:0005634">
    <property type="term" value="C:nucleus"/>
    <property type="evidence" value="ECO:0007669"/>
    <property type="project" value="TreeGrafter"/>
</dbReference>
<dbReference type="InterPro" id="IPR040079">
    <property type="entry name" value="Glutathione_S-Trfase"/>
</dbReference>
<dbReference type="GO" id="GO:0005737">
    <property type="term" value="C:cytoplasm"/>
    <property type="evidence" value="ECO:0007669"/>
    <property type="project" value="TreeGrafter"/>
</dbReference>
<comment type="similarity">
    <text evidence="1">Belongs to the GST superfamily.</text>
</comment>
<dbReference type="SMART" id="SM01183">
    <property type="entry name" value="EF1G"/>
    <property type="match status" value="1"/>
</dbReference>
<dbReference type="CDD" id="cd03044">
    <property type="entry name" value="GST_N_EF1Bgamma"/>
    <property type="match status" value="1"/>
</dbReference>
<feature type="domain" description="EF-1-gamma C-terminal" evidence="6">
    <location>
        <begin position="254"/>
        <end position="415"/>
    </location>
</feature>
<dbReference type="PROSITE" id="PS50040">
    <property type="entry name" value="EF1G_C"/>
    <property type="match status" value="1"/>
</dbReference>
<sequence>MSFGKLYGFKGNARTMVLLAVAKENNLDIEFVETNPAEGLSAEYQKLNPLKRVPTFEAPNGWVLTEVIAIAIYFTSQNEKTTLLGKTKQDYAQIVRWMSFVNSEVLVNLGTWFRPLIGRDPYNKKTVEDAKTRTLEAIAVVENHLTVSTWFVGERITLADLFAASLLSRGFQFVFDKEWRSQYPATTRWFETITNQPVWKAVVPEVTMIDEAVKYTPPKKEPKPKAEPTPKAEKKAAPKEEEEDEEPRQEAPKQKHPLESLGKPELILDDWKRKYSNEDTREVALPWFWEHYKPEEYSLWRVDYKYNDELTMTFMSSNLIGGFFARLEASRKYLFGCASVYGVTNDSVIQGVFMVRGQEALPAFDVAPDWESYEFTKLDPSKSEDKTYVEDQWSWDKPIEVNGKKYDWADGKVFK</sequence>
<dbReference type="SUPFAM" id="SSF52833">
    <property type="entry name" value="Thioredoxin-like"/>
    <property type="match status" value="1"/>
</dbReference>
<dbReference type="EMBL" id="JAKLMC020000025">
    <property type="protein sequence ID" value="KAK5950585.1"/>
    <property type="molecule type" value="Genomic_DNA"/>
</dbReference>
<dbReference type="InterPro" id="IPR004046">
    <property type="entry name" value="GST_C"/>
</dbReference>
<dbReference type="Proteomes" id="UP001316803">
    <property type="component" value="Unassembled WGS sequence"/>
</dbReference>
<dbReference type="Gene3D" id="3.40.30.10">
    <property type="entry name" value="Glutaredoxin"/>
    <property type="match status" value="1"/>
</dbReference>
<dbReference type="Gene3D" id="3.30.70.1010">
    <property type="entry name" value="Translation elongation factor EF1B, gamma chain, conserved domain"/>
    <property type="match status" value="1"/>
</dbReference>
<dbReference type="PANTHER" id="PTHR43986">
    <property type="entry name" value="ELONGATION FACTOR 1-GAMMA"/>
    <property type="match status" value="1"/>
</dbReference>
<organism evidence="9 10">
    <name type="scientific">Knufia fluminis</name>
    <dbReference type="NCBI Taxonomy" id="191047"/>
    <lineage>
        <taxon>Eukaryota</taxon>
        <taxon>Fungi</taxon>
        <taxon>Dikarya</taxon>
        <taxon>Ascomycota</taxon>
        <taxon>Pezizomycotina</taxon>
        <taxon>Eurotiomycetes</taxon>
        <taxon>Chaetothyriomycetidae</taxon>
        <taxon>Chaetothyriales</taxon>
        <taxon>Trichomeriaceae</taxon>
        <taxon>Knufia</taxon>
    </lineage>
</organism>
<dbReference type="GO" id="GO:0003746">
    <property type="term" value="F:translation elongation factor activity"/>
    <property type="evidence" value="ECO:0007669"/>
    <property type="project" value="UniProtKB-UniRule"/>
</dbReference>
<dbReference type="PANTHER" id="PTHR43986:SF1">
    <property type="entry name" value="ELONGATION FACTOR 1-GAMMA"/>
    <property type="match status" value="1"/>
</dbReference>
<dbReference type="PROSITE" id="PS50404">
    <property type="entry name" value="GST_NTER"/>
    <property type="match status" value="1"/>
</dbReference>
<dbReference type="Pfam" id="PF02798">
    <property type="entry name" value="GST_N"/>
    <property type="match status" value="1"/>
</dbReference>
<gene>
    <name evidence="9" type="primary">TEF4</name>
    <name evidence="9" type="ORF">OHC33_008251</name>
</gene>
<dbReference type="SFLD" id="SFLDS00019">
    <property type="entry name" value="Glutathione_Transferase_(cytos"/>
    <property type="match status" value="1"/>
</dbReference>
<feature type="compositionally biased region" description="Basic and acidic residues" evidence="5">
    <location>
        <begin position="248"/>
        <end position="258"/>
    </location>
</feature>
<evidence type="ECO:0000256" key="4">
    <source>
        <dbReference type="PROSITE-ProRule" id="PRU00519"/>
    </source>
</evidence>
<dbReference type="InterPro" id="IPR004045">
    <property type="entry name" value="Glutathione_S-Trfase_N"/>
</dbReference>
<keyword evidence="2 4" id="KW-0251">Elongation factor</keyword>
<protein>
    <submittedName>
        <fullName evidence="9">Elongation factor EF-1 gamma subunit</fullName>
    </submittedName>
</protein>
<dbReference type="InterPro" id="IPR036282">
    <property type="entry name" value="Glutathione-S-Trfase_C_sf"/>
</dbReference>
<comment type="caution">
    <text evidence="9">The sequence shown here is derived from an EMBL/GenBank/DDBJ whole genome shotgun (WGS) entry which is preliminary data.</text>
</comment>
<dbReference type="FunFam" id="1.20.1050.10:FF:000006">
    <property type="entry name" value="Elongation factor 1 gamma"/>
    <property type="match status" value="1"/>
</dbReference>
<dbReference type="FunFam" id="3.30.70.1010:FF:000001">
    <property type="entry name" value="Elongation factor 1-gamma 1"/>
    <property type="match status" value="1"/>
</dbReference>
<evidence type="ECO:0000256" key="1">
    <source>
        <dbReference type="ARBA" id="ARBA00007409"/>
    </source>
</evidence>
<dbReference type="InterPro" id="IPR050802">
    <property type="entry name" value="EF-GSTs"/>
</dbReference>
<evidence type="ECO:0000259" key="7">
    <source>
        <dbReference type="PROSITE" id="PS50404"/>
    </source>
</evidence>
<feature type="region of interest" description="Disordered" evidence="5">
    <location>
        <begin position="216"/>
        <end position="259"/>
    </location>
</feature>
<dbReference type="InterPro" id="IPR001662">
    <property type="entry name" value="EF1B_G_C"/>
</dbReference>
<keyword evidence="10" id="KW-1185">Reference proteome</keyword>
<dbReference type="PROSITE" id="PS50405">
    <property type="entry name" value="GST_CTER"/>
    <property type="match status" value="1"/>
</dbReference>
<evidence type="ECO:0000313" key="10">
    <source>
        <dbReference type="Proteomes" id="UP001316803"/>
    </source>
</evidence>
<proteinExistence type="inferred from homology"/>
<accession>A0AAN8I4Z9</accession>
<dbReference type="SUPFAM" id="SSF47616">
    <property type="entry name" value="GST C-terminal domain-like"/>
    <property type="match status" value="1"/>
</dbReference>